<dbReference type="EMBL" id="JAULRT010000027">
    <property type="protein sequence ID" value="MDO3380658.1"/>
    <property type="molecule type" value="Genomic_DNA"/>
</dbReference>
<dbReference type="InterPro" id="IPR036196">
    <property type="entry name" value="Ptyr_pPase_sf"/>
</dbReference>
<dbReference type="Proteomes" id="UP001168380">
    <property type="component" value="Unassembled WGS sequence"/>
</dbReference>
<evidence type="ECO:0000313" key="3">
    <source>
        <dbReference type="EMBL" id="MDO3380658.1"/>
    </source>
</evidence>
<evidence type="ECO:0000259" key="2">
    <source>
        <dbReference type="SMART" id="SM00226"/>
    </source>
</evidence>
<dbReference type="PANTHER" id="PTHR43428:SF1">
    <property type="entry name" value="ARSENATE REDUCTASE"/>
    <property type="match status" value="1"/>
</dbReference>
<proteinExistence type="predicted"/>
<dbReference type="RefSeq" id="WP_302710781.1">
    <property type="nucleotide sequence ID" value="NZ_JAULRT010000027.1"/>
</dbReference>
<comment type="caution">
    <text evidence="3">The sequence shown here is derived from an EMBL/GenBank/DDBJ whole genome shotgun (WGS) entry which is preliminary data.</text>
</comment>
<name>A0ABT8T9K2_9GAMM</name>
<feature type="domain" description="Phosphotyrosine protein phosphatase I" evidence="2">
    <location>
        <begin position="2"/>
        <end position="130"/>
    </location>
</feature>
<sequence length="155" mass="16312">MLKLLFVCTHNACRSVLAEVTANRLGEGRIEAASAGSAPAGRVHPLTLAYLQAQGVATDGLKSQGMDEFEDFSPDLVITVCDRAAGEACPLWLGNTAKAHWGLPDPSHSDASFGAVVEVLERRIRALLNAGAEQLSGEALQALANSVADQEPYRG</sequence>
<accession>A0ABT8T9K2</accession>
<gene>
    <name evidence="3" type="ORF">QWI16_00650</name>
</gene>
<dbReference type="GO" id="GO:0030612">
    <property type="term" value="F:arsenate reductase (thioredoxin) activity"/>
    <property type="evidence" value="ECO:0007669"/>
    <property type="project" value="UniProtKB-EC"/>
</dbReference>
<dbReference type="EC" id="1.20.4.4" evidence="3"/>
<reference evidence="3" key="1">
    <citation type="submission" date="2023-07" db="EMBL/GenBank/DDBJ databases">
        <title>Gilvimarinus algae sp. nov., isolated from the surface of Kelp.</title>
        <authorList>
            <person name="Sun Y.Y."/>
            <person name="Gong Y."/>
            <person name="Du Z.J."/>
        </authorList>
    </citation>
    <scope>NUCLEOTIDE SEQUENCE</scope>
    <source>
        <strain evidence="3">SDUM040014</strain>
    </source>
</reference>
<dbReference type="PANTHER" id="PTHR43428">
    <property type="entry name" value="ARSENATE REDUCTASE"/>
    <property type="match status" value="1"/>
</dbReference>
<evidence type="ECO:0000313" key="4">
    <source>
        <dbReference type="Proteomes" id="UP001168380"/>
    </source>
</evidence>
<dbReference type="CDD" id="cd16345">
    <property type="entry name" value="LMWP_ArsC"/>
    <property type="match status" value="1"/>
</dbReference>
<dbReference type="Pfam" id="PF01451">
    <property type="entry name" value="LMWPc"/>
    <property type="match status" value="1"/>
</dbReference>
<keyword evidence="3" id="KW-0560">Oxidoreductase</keyword>
<dbReference type="SMART" id="SM00226">
    <property type="entry name" value="LMWPc"/>
    <property type="match status" value="1"/>
</dbReference>
<organism evidence="3 4">
    <name type="scientific">Gilvimarinus algae</name>
    <dbReference type="NCBI Taxonomy" id="3058037"/>
    <lineage>
        <taxon>Bacteria</taxon>
        <taxon>Pseudomonadati</taxon>
        <taxon>Pseudomonadota</taxon>
        <taxon>Gammaproteobacteria</taxon>
        <taxon>Cellvibrionales</taxon>
        <taxon>Cellvibrionaceae</taxon>
        <taxon>Gilvimarinus</taxon>
    </lineage>
</organism>
<dbReference type="InterPro" id="IPR023485">
    <property type="entry name" value="Ptyr_pPase"/>
</dbReference>
<keyword evidence="4" id="KW-1185">Reference proteome</keyword>
<keyword evidence="1" id="KW-0059">Arsenical resistance</keyword>
<dbReference type="SUPFAM" id="SSF52788">
    <property type="entry name" value="Phosphotyrosine protein phosphatases I"/>
    <property type="match status" value="1"/>
</dbReference>
<evidence type="ECO:0000256" key="1">
    <source>
        <dbReference type="ARBA" id="ARBA00022849"/>
    </source>
</evidence>
<protein>
    <submittedName>
        <fullName evidence="3">Arsenate reductase ArsC</fullName>
        <ecNumber evidence="3">1.20.4.4</ecNumber>
    </submittedName>
</protein>
<dbReference type="Gene3D" id="3.40.50.2300">
    <property type="match status" value="1"/>
</dbReference>